<evidence type="ECO:0000256" key="1">
    <source>
        <dbReference type="SAM" id="Phobius"/>
    </source>
</evidence>
<accession>A0A938Y680</accession>
<keyword evidence="1" id="KW-0812">Transmembrane</keyword>
<evidence type="ECO:0000313" key="3">
    <source>
        <dbReference type="Proteomes" id="UP000663791"/>
    </source>
</evidence>
<sequence length="159" mass="17208">MTRVPTWWLPVVVGAVVIAALVTVLTSPGRAEPPAGSPEEGVQRYLDAVLDDDPEAAAVYLASGGECSVTDLENAYVEDVRVTLRDVRTTGDSARVEVSIVSRGGGLLSTTWTEQHVFQLRRDDDHWLFTGTPWPMYYCEAESGTEPGIARGTASGTRR</sequence>
<keyword evidence="3" id="KW-1185">Reference proteome</keyword>
<keyword evidence="1" id="KW-1133">Transmembrane helix</keyword>
<feature type="transmembrane region" description="Helical" evidence="1">
    <location>
        <begin position="6"/>
        <end position="25"/>
    </location>
</feature>
<keyword evidence="1" id="KW-0472">Membrane</keyword>
<proteinExistence type="predicted"/>
<dbReference type="EMBL" id="JAERTX010000006">
    <property type="protein sequence ID" value="MBM9460010.1"/>
    <property type="molecule type" value="Genomic_DNA"/>
</dbReference>
<dbReference type="AlphaFoldDB" id="A0A938Y680"/>
<comment type="caution">
    <text evidence="2">The sequence shown here is derived from an EMBL/GenBank/DDBJ whole genome shotgun (WGS) entry which is preliminary data.</text>
</comment>
<organism evidence="2 3">
    <name type="scientific">Nocardioides faecalis</name>
    <dbReference type="NCBI Taxonomy" id="2803858"/>
    <lineage>
        <taxon>Bacteria</taxon>
        <taxon>Bacillati</taxon>
        <taxon>Actinomycetota</taxon>
        <taxon>Actinomycetes</taxon>
        <taxon>Propionibacteriales</taxon>
        <taxon>Nocardioidaceae</taxon>
        <taxon>Nocardioides</taxon>
    </lineage>
</organism>
<name>A0A938Y680_9ACTN</name>
<gene>
    <name evidence="2" type="ORF">JK386_08850</name>
</gene>
<evidence type="ECO:0000313" key="2">
    <source>
        <dbReference type="EMBL" id="MBM9460010.1"/>
    </source>
</evidence>
<dbReference type="Proteomes" id="UP000663791">
    <property type="component" value="Unassembled WGS sequence"/>
</dbReference>
<reference evidence="2" key="1">
    <citation type="submission" date="2021-01" db="EMBL/GenBank/DDBJ databases">
        <title>Novel species in genus Nocardioides.</title>
        <authorList>
            <person name="Zhang G."/>
        </authorList>
    </citation>
    <scope>NUCLEOTIDE SEQUENCE</scope>
    <source>
        <strain evidence="2">Zg-536</strain>
    </source>
</reference>
<protein>
    <submittedName>
        <fullName evidence="2">Uncharacterized protein</fullName>
    </submittedName>
</protein>
<dbReference type="RefSeq" id="WP_205291305.1">
    <property type="nucleotide sequence ID" value="NZ_CP074406.1"/>
</dbReference>